<dbReference type="NCBIfam" id="TIGR00099">
    <property type="entry name" value="Cof-subfamily"/>
    <property type="match status" value="1"/>
</dbReference>
<dbReference type="Proteomes" id="UP000306912">
    <property type="component" value="Unassembled WGS sequence"/>
</dbReference>
<dbReference type="AlphaFoldDB" id="A0A5R8QCF5"/>
<dbReference type="GO" id="GO:0016791">
    <property type="term" value="F:phosphatase activity"/>
    <property type="evidence" value="ECO:0007669"/>
    <property type="project" value="TreeGrafter"/>
</dbReference>
<dbReference type="SFLD" id="SFLDG01140">
    <property type="entry name" value="C2.B:_Phosphomannomutase_and_P"/>
    <property type="match status" value="1"/>
</dbReference>
<accession>A0A5R8QCF5</accession>
<dbReference type="CDD" id="cd07516">
    <property type="entry name" value="HAD_Pase"/>
    <property type="match status" value="1"/>
</dbReference>
<dbReference type="Gene3D" id="3.40.50.1000">
    <property type="entry name" value="HAD superfamily/HAD-like"/>
    <property type="match status" value="1"/>
</dbReference>
<evidence type="ECO:0000313" key="2">
    <source>
        <dbReference type="Proteomes" id="UP000306912"/>
    </source>
</evidence>
<proteinExistence type="predicted"/>
<evidence type="ECO:0000313" key="1">
    <source>
        <dbReference type="EMBL" id="TLG74251.1"/>
    </source>
</evidence>
<dbReference type="InterPro" id="IPR006379">
    <property type="entry name" value="HAD-SF_hydro_IIB"/>
</dbReference>
<dbReference type="Pfam" id="PF08282">
    <property type="entry name" value="Hydrolase_3"/>
    <property type="match status" value="1"/>
</dbReference>
<dbReference type="EMBL" id="VBWP01000004">
    <property type="protein sequence ID" value="TLG74251.1"/>
    <property type="molecule type" value="Genomic_DNA"/>
</dbReference>
<dbReference type="NCBIfam" id="TIGR01484">
    <property type="entry name" value="HAD-SF-IIB"/>
    <property type="match status" value="1"/>
</dbReference>
<dbReference type="OrthoDB" id="9781413at2"/>
<reference evidence="1 2" key="1">
    <citation type="submission" date="2019-05" db="EMBL/GenBank/DDBJ databases">
        <title>Culicoidintestinum kansasii gen. nov., sp. nov. from the gastrointestinal tract of the biting midge, Culicoides sonorensis.</title>
        <authorList>
            <person name="Neupane S."/>
            <person name="Ghosh A."/>
            <person name="Gunther S."/>
            <person name="Martin K."/>
            <person name="Zurek L."/>
        </authorList>
    </citation>
    <scope>NUCLEOTIDE SEQUENCE [LARGE SCALE GENOMIC DNA]</scope>
    <source>
        <strain evidence="1 2">CS-1</strain>
    </source>
</reference>
<dbReference type="RefSeq" id="WP_138190803.1">
    <property type="nucleotide sequence ID" value="NZ_VBWP01000004.1"/>
</dbReference>
<dbReference type="GO" id="GO:0005829">
    <property type="term" value="C:cytosol"/>
    <property type="evidence" value="ECO:0007669"/>
    <property type="project" value="TreeGrafter"/>
</dbReference>
<comment type="caution">
    <text evidence="1">The sequence shown here is derived from an EMBL/GenBank/DDBJ whole genome shotgun (WGS) entry which is preliminary data.</text>
</comment>
<sequence>MQQRLIVVDLDGTALASENEIAPLTKEYLIKAQEQGHQVTIATGRQFYSTEYVYNDLGLSLPCLSLNGAIINDRNGNSQIINHMEAKSVQAVLEHPYVKEKVLLTMLETPNKAYLDKNDKSMIYFLENQMPGNTGARYEVVEQFGNTLLEQVPTMYMFTENADGEETLAVLNSLGLPEITFRGTAGLVSFWIEAYSTRTNKAAGLEVLAKEYGIAPDRIIAFGDQMNDVEMLEYANIGVAMQNAHEYVKSIANEVTEFSNADSGVGVHLAKLLNL</sequence>
<organism evidence="1 2">
    <name type="scientific">Culicoidibacter larvae</name>
    <dbReference type="NCBI Taxonomy" id="2579976"/>
    <lineage>
        <taxon>Bacteria</taxon>
        <taxon>Bacillati</taxon>
        <taxon>Bacillota</taxon>
        <taxon>Culicoidibacteria</taxon>
        <taxon>Culicoidibacterales</taxon>
        <taxon>Culicoidibacteraceae</taxon>
        <taxon>Culicoidibacter</taxon>
    </lineage>
</organism>
<dbReference type="PANTHER" id="PTHR10000">
    <property type="entry name" value="PHOSPHOSERINE PHOSPHATASE"/>
    <property type="match status" value="1"/>
</dbReference>
<dbReference type="SFLD" id="SFLDS00003">
    <property type="entry name" value="Haloacid_Dehalogenase"/>
    <property type="match status" value="1"/>
</dbReference>
<dbReference type="PANTHER" id="PTHR10000:SF8">
    <property type="entry name" value="HAD SUPERFAMILY HYDROLASE-LIKE, TYPE 3"/>
    <property type="match status" value="1"/>
</dbReference>
<dbReference type="InterPro" id="IPR036412">
    <property type="entry name" value="HAD-like_sf"/>
</dbReference>
<name>A0A5R8QCF5_9FIRM</name>
<dbReference type="InterPro" id="IPR000150">
    <property type="entry name" value="Cof"/>
</dbReference>
<dbReference type="PROSITE" id="PS01229">
    <property type="entry name" value="COF_2"/>
    <property type="match status" value="1"/>
</dbReference>
<dbReference type="SUPFAM" id="SSF56784">
    <property type="entry name" value="HAD-like"/>
    <property type="match status" value="1"/>
</dbReference>
<dbReference type="InterPro" id="IPR023214">
    <property type="entry name" value="HAD_sf"/>
</dbReference>
<keyword evidence="2" id="KW-1185">Reference proteome</keyword>
<dbReference type="Gene3D" id="3.30.1240.10">
    <property type="match status" value="1"/>
</dbReference>
<gene>
    <name evidence="1" type="ORF">FEZ08_05970</name>
</gene>
<protein>
    <submittedName>
        <fullName evidence="1">HAD family phosphatase</fullName>
    </submittedName>
</protein>
<dbReference type="InParanoid" id="A0A5R8QCF5"/>
<dbReference type="GO" id="GO:0000287">
    <property type="term" value="F:magnesium ion binding"/>
    <property type="evidence" value="ECO:0007669"/>
    <property type="project" value="TreeGrafter"/>
</dbReference>